<accession>A0AAD7C814</accession>
<feature type="compositionally biased region" description="Polar residues" evidence="1">
    <location>
        <begin position="19"/>
        <end position="46"/>
    </location>
</feature>
<feature type="compositionally biased region" description="Polar residues" evidence="1">
    <location>
        <begin position="230"/>
        <end position="242"/>
    </location>
</feature>
<organism evidence="2 3">
    <name type="scientific">Roridomyces roridus</name>
    <dbReference type="NCBI Taxonomy" id="1738132"/>
    <lineage>
        <taxon>Eukaryota</taxon>
        <taxon>Fungi</taxon>
        <taxon>Dikarya</taxon>
        <taxon>Basidiomycota</taxon>
        <taxon>Agaricomycotina</taxon>
        <taxon>Agaricomycetes</taxon>
        <taxon>Agaricomycetidae</taxon>
        <taxon>Agaricales</taxon>
        <taxon>Marasmiineae</taxon>
        <taxon>Mycenaceae</taxon>
        <taxon>Roridomyces</taxon>
    </lineage>
</organism>
<feature type="compositionally biased region" description="Basic and acidic residues" evidence="1">
    <location>
        <begin position="650"/>
        <end position="660"/>
    </location>
</feature>
<name>A0AAD7C814_9AGAR</name>
<keyword evidence="3" id="KW-1185">Reference proteome</keyword>
<feature type="compositionally biased region" description="Pro residues" evidence="1">
    <location>
        <begin position="569"/>
        <end position="585"/>
    </location>
</feature>
<reference evidence="2" key="1">
    <citation type="submission" date="2023-03" db="EMBL/GenBank/DDBJ databases">
        <title>Massive genome expansion in bonnet fungi (Mycena s.s.) driven by repeated elements and novel gene families across ecological guilds.</title>
        <authorList>
            <consortium name="Lawrence Berkeley National Laboratory"/>
            <person name="Harder C.B."/>
            <person name="Miyauchi S."/>
            <person name="Viragh M."/>
            <person name="Kuo A."/>
            <person name="Thoen E."/>
            <person name="Andreopoulos B."/>
            <person name="Lu D."/>
            <person name="Skrede I."/>
            <person name="Drula E."/>
            <person name="Henrissat B."/>
            <person name="Morin E."/>
            <person name="Kohler A."/>
            <person name="Barry K."/>
            <person name="LaButti K."/>
            <person name="Morin E."/>
            <person name="Salamov A."/>
            <person name="Lipzen A."/>
            <person name="Mereny Z."/>
            <person name="Hegedus B."/>
            <person name="Baldrian P."/>
            <person name="Stursova M."/>
            <person name="Weitz H."/>
            <person name="Taylor A."/>
            <person name="Grigoriev I.V."/>
            <person name="Nagy L.G."/>
            <person name="Martin F."/>
            <person name="Kauserud H."/>
        </authorList>
    </citation>
    <scope>NUCLEOTIDE SEQUENCE</scope>
    <source>
        <strain evidence="2">9284</strain>
    </source>
</reference>
<evidence type="ECO:0000256" key="1">
    <source>
        <dbReference type="SAM" id="MobiDB-lite"/>
    </source>
</evidence>
<dbReference type="EMBL" id="JARKIF010000004">
    <property type="protein sequence ID" value="KAJ7641559.1"/>
    <property type="molecule type" value="Genomic_DNA"/>
</dbReference>
<evidence type="ECO:0000313" key="2">
    <source>
        <dbReference type="EMBL" id="KAJ7641559.1"/>
    </source>
</evidence>
<feature type="compositionally biased region" description="Low complexity" evidence="1">
    <location>
        <begin position="792"/>
        <end position="808"/>
    </location>
</feature>
<dbReference type="PANTHER" id="PTHR35711:SF1">
    <property type="entry name" value="ECTODERMAL, ISOFORM F"/>
    <property type="match status" value="1"/>
</dbReference>
<comment type="caution">
    <text evidence="2">The sequence shown here is derived from an EMBL/GenBank/DDBJ whole genome shotgun (WGS) entry which is preliminary data.</text>
</comment>
<sequence length="862" mass="89650">MGQSSSRHSRDESSSPVSVAQSDRTLTPATEPASTTREAATQTKDGGSTPRERRRSTLRNSFLGLVHKRRPTEGISSQDIDNTEAADSASSGPSRIRRISRRLSRFIASDAPPPDDVHEIDAEVDGHEDEYIDPDEEQDQDDDAHELEIQHERPPTPMPLPITAPAPPTPPLTTPQVPAQSGTTPGRPLPSAGPLVIVQGVVHTNDPTAPLANPSSTPDSLLPAAPADGTSPTGSTPDAGISNNSMDVLGTLLTVAAQATAASLLTGSTEALLGRPSYPPTAFPSATNPTPRRTPWAPFRDRLSSAAPSSPTSPHHSSPFSSATPAADPHPHPNFHEDRAAMVADMARAFHLGLGMGLPGSGTPNSPRSSTDGNTEENAEGNSSARETAPVPAEGSFDRFLVDLQSDLRIVLNGGTPPVRAGAGETLTRSRPDGEPEGDEEEDDEEDEDEDESEEDSVDDDEEDTEAEGETTAATTPATTPGELVSGSPEPEGSTAASSPPPLPPTTEPAAAASNTRPAPPPGTVNWWRLYRFPPIAAAGSSSAPSGATTTTAEPPSTSTSEEASTSTSPPPTTASSTPPQPPQQPQTVVPVIVIGLQSIRGPLGNLFAGAFAPPPGVPMGAGPGMGRTPVRTAAGGGVWNTEPPASAEGPERPDWEEVPGRVAADYAFERAMDRVRERDDLRRREAEEREPLVGTSGSGERERRREEGSVSGSGEGSRRHSWWRLGRGRRGTQGSAPASVQDDYSADTDEEEEEEPATSSVQPNADVPDPEVEAARAEARALALALAGALPGLSPASASGDASAPLPQTAANGDEVPPVIAAPTAEDSSRTFFIYVIGGYYPPDHGLVTGTGGIEALEALM</sequence>
<feature type="compositionally biased region" description="Low complexity" evidence="1">
    <location>
        <begin position="304"/>
        <end position="327"/>
    </location>
</feature>
<evidence type="ECO:0000313" key="3">
    <source>
        <dbReference type="Proteomes" id="UP001221142"/>
    </source>
</evidence>
<dbReference type="PANTHER" id="PTHR35711">
    <property type="entry name" value="EXPRESSED PROTEIN"/>
    <property type="match status" value="1"/>
</dbReference>
<feature type="region of interest" description="Disordered" evidence="1">
    <location>
        <begin position="1"/>
        <end position="193"/>
    </location>
</feature>
<feature type="region of interest" description="Disordered" evidence="1">
    <location>
        <begin position="412"/>
        <end position="589"/>
    </location>
</feature>
<feature type="region of interest" description="Disordered" evidence="1">
    <location>
        <begin position="792"/>
        <end position="816"/>
    </location>
</feature>
<feature type="region of interest" description="Disordered" evidence="1">
    <location>
        <begin position="668"/>
        <end position="778"/>
    </location>
</feature>
<feature type="region of interest" description="Disordered" evidence="1">
    <location>
        <begin position="276"/>
        <end position="336"/>
    </location>
</feature>
<feature type="region of interest" description="Disordered" evidence="1">
    <location>
        <begin position="355"/>
        <end position="394"/>
    </location>
</feature>
<feature type="compositionally biased region" description="Low complexity" evidence="1">
    <location>
        <begin position="470"/>
        <end position="483"/>
    </location>
</feature>
<gene>
    <name evidence="2" type="ORF">FB45DRAFT_359386</name>
</gene>
<feature type="region of interest" description="Disordered" evidence="1">
    <location>
        <begin position="641"/>
        <end position="660"/>
    </location>
</feature>
<feature type="compositionally biased region" description="Acidic residues" evidence="1">
    <location>
        <begin position="435"/>
        <end position="469"/>
    </location>
</feature>
<feature type="region of interest" description="Disordered" evidence="1">
    <location>
        <begin position="205"/>
        <end position="242"/>
    </location>
</feature>
<proteinExistence type="predicted"/>
<feature type="compositionally biased region" description="Polar residues" evidence="1">
    <location>
        <begin position="362"/>
        <end position="373"/>
    </location>
</feature>
<feature type="compositionally biased region" description="Acidic residues" evidence="1">
    <location>
        <begin position="745"/>
        <end position="757"/>
    </location>
</feature>
<dbReference type="Proteomes" id="UP001221142">
    <property type="component" value="Unassembled WGS sequence"/>
</dbReference>
<feature type="compositionally biased region" description="Basic and acidic residues" evidence="1">
    <location>
        <begin position="668"/>
        <end position="692"/>
    </location>
</feature>
<feature type="compositionally biased region" description="Low complexity" evidence="1">
    <location>
        <begin position="537"/>
        <end position="568"/>
    </location>
</feature>
<feature type="compositionally biased region" description="Acidic residues" evidence="1">
    <location>
        <begin position="126"/>
        <end position="145"/>
    </location>
</feature>
<feature type="compositionally biased region" description="Basic residues" evidence="1">
    <location>
        <begin position="95"/>
        <end position="104"/>
    </location>
</feature>
<feature type="compositionally biased region" description="Pro residues" evidence="1">
    <location>
        <begin position="155"/>
        <end position="173"/>
    </location>
</feature>
<feature type="compositionally biased region" description="Basic and acidic residues" evidence="1">
    <location>
        <begin position="700"/>
        <end position="709"/>
    </location>
</feature>
<dbReference type="AlphaFoldDB" id="A0AAD7C814"/>
<feature type="compositionally biased region" description="Basic residues" evidence="1">
    <location>
        <begin position="720"/>
        <end position="731"/>
    </location>
</feature>
<protein>
    <submittedName>
        <fullName evidence="2">Uncharacterized protein</fullName>
    </submittedName>
</protein>
<feature type="compositionally biased region" description="Basic and acidic residues" evidence="1">
    <location>
        <begin position="115"/>
        <end position="125"/>
    </location>
</feature>